<dbReference type="Proteomes" id="UP000092993">
    <property type="component" value="Unassembled WGS sequence"/>
</dbReference>
<accession>A0A1C7LLG6</accession>
<reference evidence="1 2" key="1">
    <citation type="submission" date="2016-03" db="EMBL/GenBank/DDBJ databases">
        <title>Whole genome sequencing of Grifola frondosa 9006-11.</title>
        <authorList>
            <person name="Min B."/>
            <person name="Park H."/>
            <person name="Kim J.-G."/>
            <person name="Cho H."/>
            <person name="Oh Y.-L."/>
            <person name="Kong W.-S."/>
            <person name="Choi I.-G."/>
        </authorList>
    </citation>
    <scope>NUCLEOTIDE SEQUENCE [LARGE SCALE GENOMIC DNA]</scope>
    <source>
        <strain evidence="1 2">9006-11</strain>
    </source>
</reference>
<evidence type="ECO:0000313" key="1">
    <source>
        <dbReference type="EMBL" id="OBZ65036.1"/>
    </source>
</evidence>
<evidence type="ECO:0000313" key="2">
    <source>
        <dbReference type="Proteomes" id="UP000092993"/>
    </source>
</evidence>
<comment type="caution">
    <text evidence="1">The sequence shown here is derived from an EMBL/GenBank/DDBJ whole genome shotgun (WGS) entry which is preliminary data.</text>
</comment>
<keyword evidence="2" id="KW-1185">Reference proteome</keyword>
<dbReference type="EMBL" id="LUGG01000060">
    <property type="protein sequence ID" value="OBZ65036.1"/>
    <property type="molecule type" value="Genomic_DNA"/>
</dbReference>
<name>A0A1C7LLG6_GRIFR</name>
<protein>
    <submittedName>
        <fullName evidence="1">Uncharacterized protein</fullName>
    </submittedName>
</protein>
<proteinExistence type="predicted"/>
<gene>
    <name evidence="1" type="ORF">A0H81_14990</name>
</gene>
<organism evidence="1 2">
    <name type="scientific">Grifola frondosa</name>
    <name type="common">Maitake</name>
    <name type="synonym">Polyporus frondosus</name>
    <dbReference type="NCBI Taxonomy" id="5627"/>
    <lineage>
        <taxon>Eukaryota</taxon>
        <taxon>Fungi</taxon>
        <taxon>Dikarya</taxon>
        <taxon>Basidiomycota</taxon>
        <taxon>Agaricomycotina</taxon>
        <taxon>Agaricomycetes</taxon>
        <taxon>Polyporales</taxon>
        <taxon>Grifolaceae</taxon>
        <taxon>Grifola</taxon>
    </lineage>
</organism>
<sequence length="274" mass="30243">MRAERGVPLTLTHFLSEEVTVSTSADASRSEREFTMSRVCLVIELIKQGIDLDEIDFIHQGNLKVVDATFNVLFNHFIAGTNLRLQTSYSDLAMTLNLQHLCSFLLFLFSTAKLTRSHSSPLQPISPGSFSRNHSCALSSFDAKAEICTDVFDAQCSSDRALADMREVESGKSLLLLGICSILESRFLLILEEADTITYFRTILGILRAGFIMFSISLLNGQAAVEDLLRHTKAALLFMSSDHSDRSLHSINADAVVVALQTPDDTSPAFSMRV</sequence>
<dbReference type="AlphaFoldDB" id="A0A1C7LLG6"/>
<dbReference type="OrthoDB" id="3262934at2759"/>